<organism evidence="6 7">
    <name type="scientific">Rhodanobacter hydrolyticus</name>
    <dbReference type="NCBI Taxonomy" id="2250595"/>
    <lineage>
        <taxon>Bacteria</taxon>
        <taxon>Pseudomonadati</taxon>
        <taxon>Pseudomonadota</taxon>
        <taxon>Gammaproteobacteria</taxon>
        <taxon>Lysobacterales</taxon>
        <taxon>Rhodanobacteraceae</taxon>
        <taxon>Rhodanobacter</taxon>
    </lineage>
</organism>
<dbReference type="SMART" id="SM00283">
    <property type="entry name" value="MA"/>
    <property type="match status" value="1"/>
</dbReference>
<dbReference type="Gene3D" id="1.10.287.950">
    <property type="entry name" value="Methyl-accepting chemotaxis protein"/>
    <property type="match status" value="1"/>
</dbReference>
<evidence type="ECO:0000256" key="2">
    <source>
        <dbReference type="PROSITE-ProRule" id="PRU00284"/>
    </source>
</evidence>
<keyword evidence="1 2" id="KW-0807">Transducer</keyword>
<dbReference type="PANTHER" id="PTHR24422">
    <property type="entry name" value="CHEMOTAXIS PROTEIN METHYLTRANSFERASE"/>
    <property type="match status" value="1"/>
</dbReference>
<dbReference type="InterPro" id="IPR000700">
    <property type="entry name" value="PAS-assoc_C"/>
</dbReference>
<dbReference type="Proteomes" id="UP001620339">
    <property type="component" value="Unassembled WGS sequence"/>
</dbReference>
<feature type="domain" description="PAC" evidence="5">
    <location>
        <begin position="100"/>
        <end position="152"/>
    </location>
</feature>
<dbReference type="Gene3D" id="3.30.450.20">
    <property type="entry name" value="PAS domain"/>
    <property type="match status" value="2"/>
</dbReference>
<comment type="caution">
    <text evidence="6">The sequence shown here is derived from an EMBL/GenBank/DDBJ whole genome shotgun (WGS) entry which is preliminary data.</text>
</comment>
<feature type="domain" description="PAC" evidence="5">
    <location>
        <begin position="222"/>
        <end position="274"/>
    </location>
</feature>
<feature type="domain" description="PAS" evidence="4">
    <location>
        <begin position="163"/>
        <end position="193"/>
    </location>
</feature>
<feature type="domain" description="Methyl-accepting transducer" evidence="3">
    <location>
        <begin position="257"/>
        <end position="453"/>
    </location>
</feature>
<dbReference type="PRINTS" id="PR00260">
    <property type="entry name" value="CHEMTRNSDUCR"/>
</dbReference>
<dbReference type="InterPro" id="IPR050903">
    <property type="entry name" value="Bact_Chemotaxis_MeTrfase"/>
</dbReference>
<reference evidence="6 7" key="1">
    <citation type="submission" date="2020-10" db="EMBL/GenBank/DDBJ databases">
        <title>Phylogeny of dyella-like bacteria.</title>
        <authorList>
            <person name="Fu J."/>
        </authorList>
    </citation>
    <scope>NUCLEOTIDE SEQUENCE [LARGE SCALE GENOMIC DNA]</scope>
    <source>
        <strain evidence="6 7">KACC 19113</strain>
    </source>
</reference>
<dbReference type="PANTHER" id="PTHR24422:SF10">
    <property type="entry name" value="CHEMOTAXIS PROTEIN METHYLTRANSFERASE 2"/>
    <property type="match status" value="1"/>
</dbReference>
<dbReference type="InterPro" id="IPR000014">
    <property type="entry name" value="PAS"/>
</dbReference>
<dbReference type="RefSeq" id="WP_192157997.1">
    <property type="nucleotide sequence ID" value="NZ_JADIKK010000008.1"/>
</dbReference>
<dbReference type="EMBL" id="JADIKK010000008">
    <property type="protein sequence ID" value="MFK2878430.1"/>
    <property type="molecule type" value="Genomic_DNA"/>
</dbReference>
<dbReference type="InterPro" id="IPR035965">
    <property type="entry name" value="PAS-like_dom_sf"/>
</dbReference>
<dbReference type="SUPFAM" id="SSF55785">
    <property type="entry name" value="PYP-like sensor domain (PAS domain)"/>
    <property type="match status" value="2"/>
</dbReference>
<evidence type="ECO:0000256" key="1">
    <source>
        <dbReference type="ARBA" id="ARBA00023224"/>
    </source>
</evidence>
<dbReference type="SUPFAM" id="SSF58104">
    <property type="entry name" value="Methyl-accepting chemotaxis protein (MCP) signaling domain"/>
    <property type="match status" value="1"/>
</dbReference>
<dbReference type="SMART" id="SM00086">
    <property type="entry name" value="PAC"/>
    <property type="match status" value="2"/>
</dbReference>
<evidence type="ECO:0000259" key="4">
    <source>
        <dbReference type="PROSITE" id="PS50112"/>
    </source>
</evidence>
<protein>
    <submittedName>
        <fullName evidence="6">PAS domain-containing methyl-accepting chemotaxis protein</fullName>
    </submittedName>
</protein>
<evidence type="ECO:0000313" key="7">
    <source>
        <dbReference type="Proteomes" id="UP001620339"/>
    </source>
</evidence>
<keyword evidence="7" id="KW-1185">Reference proteome</keyword>
<dbReference type="Pfam" id="PF08447">
    <property type="entry name" value="PAS_3"/>
    <property type="match status" value="2"/>
</dbReference>
<dbReference type="PROSITE" id="PS50111">
    <property type="entry name" value="CHEMOTAXIS_TRANSDUC_2"/>
    <property type="match status" value="1"/>
</dbReference>
<accession>A0ABW8JA36</accession>
<dbReference type="InterPro" id="IPR004090">
    <property type="entry name" value="Chemotax_Me-accpt_rcpt"/>
</dbReference>
<sequence>MATTLYSLFDRLRGLRQLWLDQRERHELIGRLAAIDREQAVIEFAPDGTILDANDNFLRCFGYSREQVVGQHHRMFVLPDESDSDAYREFWQRLGSGQHDSGVYRRIDANGREVWIQGSYSPIRDPLGRVRRVIKHATDVTAQRLAAAEMASRLAAIDRAQAVITFDLDGVVQEANDNFLAVMGYRRDEVVGQHHRMFVERKERESSAYRDFWIRLHRGEYNSGLFQRVRRDGSPVWLQASYNPILDASGQPHKVVKLATDVTRQTLAAQALRRSVEELNATVPAIAGEAQTANKLASEANESANAGSALVARLVTDIADINRHSRDMTEIISVMNSIAFQTNILSLNAAVEAAHAGELGKGFAVVAQEVRALAQRSAESAKDIHSLVQSTTDAVTSCANHAERAGHAMQAITGSSTQVGHLIRQIADDARAQANGLAQASRTIAELQAGAAD</sequence>
<dbReference type="PROSITE" id="PS50113">
    <property type="entry name" value="PAC"/>
    <property type="match status" value="2"/>
</dbReference>
<gene>
    <name evidence="6" type="ORF">ISP25_15245</name>
</gene>
<dbReference type="PROSITE" id="PS50112">
    <property type="entry name" value="PAS"/>
    <property type="match status" value="2"/>
</dbReference>
<dbReference type="InterPro" id="IPR004089">
    <property type="entry name" value="MCPsignal_dom"/>
</dbReference>
<dbReference type="SMART" id="SM00091">
    <property type="entry name" value="PAS"/>
    <property type="match status" value="2"/>
</dbReference>
<dbReference type="NCBIfam" id="TIGR00229">
    <property type="entry name" value="sensory_box"/>
    <property type="match status" value="2"/>
</dbReference>
<name>A0ABW8JA36_9GAMM</name>
<dbReference type="CDD" id="cd00130">
    <property type="entry name" value="PAS"/>
    <property type="match status" value="2"/>
</dbReference>
<proteinExistence type="predicted"/>
<dbReference type="Pfam" id="PF00015">
    <property type="entry name" value="MCPsignal"/>
    <property type="match status" value="1"/>
</dbReference>
<dbReference type="InterPro" id="IPR001610">
    <property type="entry name" value="PAC"/>
</dbReference>
<evidence type="ECO:0000313" key="6">
    <source>
        <dbReference type="EMBL" id="MFK2878430.1"/>
    </source>
</evidence>
<feature type="domain" description="PAS" evidence="4">
    <location>
        <begin position="47"/>
        <end position="98"/>
    </location>
</feature>
<evidence type="ECO:0000259" key="3">
    <source>
        <dbReference type="PROSITE" id="PS50111"/>
    </source>
</evidence>
<dbReference type="InterPro" id="IPR013655">
    <property type="entry name" value="PAS_fold_3"/>
</dbReference>
<evidence type="ECO:0000259" key="5">
    <source>
        <dbReference type="PROSITE" id="PS50113"/>
    </source>
</evidence>